<dbReference type="Proteomes" id="UP001439008">
    <property type="component" value="Unassembled WGS sequence"/>
</dbReference>
<dbReference type="Pfam" id="PF07540">
    <property type="entry name" value="NOC3p"/>
    <property type="match status" value="1"/>
</dbReference>
<proteinExistence type="predicted"/>
<comment type="caution">
    <text evidence="2">The sequence shown here is derived from an EMBL/GenBank/DDBJ whole genome shotgun (WGS) entry which is preliminary data.</text>
</comment>
<keyword evidence="3" id="KW-1185">Reference proteome</keyword>
<reference evidence="2 3" key="1">
    <citation type="journal article" date="2024" name="BMC Biol.">
        <title>Comparative genomics of Ascetosporea gives new insight into the evolutionary basis for animal parasitism in Rhizaria.</title>
        <authorList>
            <person name="Hiltunen Thoren M."/>
            <person name="Onut-Brannstrom I."/>
            <person name="Alfjorden A."/>
            <person name="Peckova H."/>
            <person name="Swords F."/>
            <person name="Hooper C."/>
            <person name="Holzer A.S."/>
            <person name="Bass D."/>
            <person name="Burki F."/>
        </authorList>
    </citation>
    <scope>NUCLEOTIDE SEQUENCE [LARGE SCALE GENOMIC DNA]</scope>
    <source>
        <strain evidence="2">20-A016</strain>
    </source>
</reference>
<organism evidence="2 3">
    <name type="scientific">Bonamia ostreae</name>
    <dbReference type="NCBI Taxonomy" id="126728"/>
    <lineage>
        <taxon>Eukaryota</taxon>
        <taxon>Sar</taxon>
        <taxon>Rhizaria</taxon>
        <taxon>Endomyxa</taxon>
        <taxon>Ascetosporea</taxon>
        <taxon>Haplosporida</taxon>
        <taxon>Bonamia</taxon>
    </lineage>
</organism>
<name>A0ABV2ANX1_9EUKA</name>
<feature type="non-terminal residue" evidence="2">
    <location>
        <position position="223"/>
    </location>
</feature>
<evidence type="ECO:0000313" key="2">
    <source>
        <dbReference type="EMBL" id="MES1921373.1"/>
    </source>
</evidence>
<evidence type="ECO:0000259" key="1">
    <source>
        <dbReference type="Pfam" id="PF07540"/>
    </source>
</evidence>
<dbReference type="InterPro" id="IPR011501">
    <property type="entry name" value="Noc3_N"/>
</dbReference>
<feature type="domain" description="Nucleolar complex-associated protein 3 N-terminal" evidence="1">
    <location>
        <begin position="1"/>
        <end position="53"/>
    </location>
</feature>
<protein>
    <recommendedName>
        <fullName evidence="1">Nucleolar complex-associated protein 3 N-terminal domain-containing protein</fullName>
    </recommendedName>
</protein>
<sequence length="223" mass="25737">MSILCLTQVFRDISPSYPVVRDTDDSKSSKRLSKSIMERRLLEDSILRHYKNFVFFLISNVQKPKSKSQKNKSSGNISKTSIYSLCSLIDSLYSFNFSEKIAKSLISRMSAEKNRPYLAKLISDTLSNLAKRGEKVSLIVTKTILSKLNKKSFKNSKQSFNQIKVICAFKSRKTVFDEESHFSKNYKNDCRLVQQNVLKFLIALIQHNFFNKEESLVVITHLK</sequence>
<evidence type="ECO:0000313" key="3">
    <source>
        <dbReference type="Proteomes" id="UP001439008"/>
    </source>
</evidence>
<dbReference type="PANTHER" id="PTHR14428">
    <property type="entry name" value="NUCLEOLAR COMPLEX PROTEIN 3"/>
    <property type="match status" value="1"/>
</dbReference>
<accession>A0ABV2ANX1</accession>
<gene>
    <name evidence="2" type="ORF">MHBO_002907</name>
</gene>
<dbReference type="PANTHER" id="PTHR14428:SF5">
    <property type="entry name" value="NUCLEOLAR COMPLEX PROTEIN 3 HOMOLOG"/>
    <property type="match status" value="1"/>
</dbReference>
<dbReference type="InterPro" id="IPR016903">
    <property type="entry name" value="Nucleolar_cplx-assoc_3"/>
</dbReference>
<dbReference type="EMBL" id="JBDODL010001289">
    <property type="protein sequence ID" value="MES1921373.1"/>
    <property type="molecule type" value="Genomic_DNA"/>
</dbReference>